<proteinExistence type="predicted"/>
<dbReference type="SUPFAM" id="SSF51735">
    <property type="entry name" value="NAD(P)-binding Rossmann-fold domains"/>
    <property type="match status" value="1"/>
</dbReference>
<feature type="compositionally biased region" description="Gly residues" evidence="2">
    <location>
        <begin position="94"/>
        <end position="110"/>
    </location>
</feature>
<dbReference type="SMART" id="SM00881">
    <property type="entry name" value="CoA_binding"/>
    <property type="match status" value="1"/>
</dbReference>
<dbReference type="PROSITE" id="PS51186">
    <property type="entry name" value="GNAT"/>
    <property type="match status" value="1"/>
</dbReference>
<dbReference type="Proteomes" id="UP001501624">
    <property type="component" value="Unassembled WGS sequence"/>
</dbReference>
<dbReference type="GO" id="GO:0016874">
    <property type="term" value="F:ligase activity"/>
    <property type="evidence" value="ECO:0007669"/>
    <property type="project" value="UniProtKB-KW"/>
</dbReference>
<sequence length="1120" mass="114888">MSRTDKPSGPHDDEPRGAAPAGRPVQGDGAPGAESPEGGLRAAAGGGEQAAAGQDRGAGAGGEHAARGGSGSGGGVGSVGGGEASGGERAAGGEAPGGEQADGGGSGLGGVDQEQVGGAGVGSDQGSAGGSGEQEQLTGAGERGGAGQAQVGGAGERGGAGQAQVGGAGESGGTGRGGAGERSGAGERGSAGERGAAGASSDAGQEPASSGAGPGQAAGAAEGANREKHGPRDPFDYPRHWEADVLLSDGGTVHLRPIVPSDADALVAFHGKLSERTRYLRYFGAYPRIPQRDLERFSVVDHHDRVAFVALLGDDIIAVGRYERLGDGPSAEVAFVVDDAHQGRGVGSILLEHLAAAASESGLRRFVAEVLAENAAMVRVFRDAGYQVSRAIEEGVLHLEFDIDPTEESLAVARAREQAAEARSVYNLLHPRSVAVIGASADPTKVGYSVLSNLLAADFAGTVYPVNPEHRSVRGVRAYPSVVDIPDPVDLAVVAVPADQVESVLDGALAKGVKTLLIVTAGFGEAGPHGLHAELRLVGEARAHGMRVVGPNALGVLNTDPAVRLNATLAPRLPKRGRAGFFCQSGALGTAILADAEARGLGLSTFVSAGNRADVSGNDLLQYWETDTSTDLVLLYLESFGNPRKFARLARRLGRSKPIVAVKSGRHAVRPQLAATSAEVDESSVQALFEQAGVVRVETLAQLFDTALVFAHQPLPAGPRIGIVGNSSAIGLLAADTARAQGLRLAFDPVDVGPQAGPDDFAAAVREALNNPETDALVAVFVPPLSIPGSTYARALREAAQELDQGKPIVSTFLAAEGVPDELAVPGPDGAPGRGSIPSYPSPERAVNALAKVVRYAAWRQRPQGTLIRPDGLHVEQAEQVVREILAGGDKNVVLEDADIVRLLGCYGIDVVPFRMVSSAEAAVQAAEELGYPVTVKAVDERLRGRPDLAGVRLDLASPDAVRRGYEDLSEVSGERDVYVQKMAPKGISCLIGLQDDPSFGSLVSFGLSGLVSTLLGDRAYRAVPLTDVDAATLIREPKSAPLLTGYRGDEPADLAALQDMVLRVAALAEDHPEVRALTLDPVMASPEGAFVANARIVLGPPPARPDTGPRRLRPINATF</sequence>
<dbReference type="SUPFAM" id="SSF55729">
    <property type="entry name" value="Acyl-CoA N-acyltransferases (Nat)"/>
    <property type="match status" value="1"/>
</dbReference>
<feature type="region of interest" description="Disordered" evidence="2">
    <location>
        <begin position="1"/>
        <end position="237"/>
    </location>
</feature>
<dbReference type="PANTHER" id="PTHR42793">
    <property type="entry name" value="COA BINDING DOMAIN CONTAINING PROTEIN"/>
    <property type="match status" value="1"/>
</dbReference>
<evidence type="ECO:0000256" key="1">
    <source>
        <dbReference type="PROSITE-ProRule" id="PRU00409"/>
    </source>
</evidence>
<keyword evidence="1" id="KW-0547">Nucleotide-binding</keyword>
<evidence type="ECO:0000313" key="5">
    <source>
        <dbReference type="EMBL" id="GAA3819440.1"/>
    </source>
</evidence>
<keyword evidence="1" id="KW-0067">ATP-binding</keyword>
<dbReference type="PROSITE" id="PS50975">
    <property type="entry name" value="ATP_GRASP"/>
    <property type="match status" value="1"/>
</dbReference>
<gene>
    <name evidence="5" type="ORF">GCM10022380_42830</name>
</gene>
<evidence type="ECO:0000313" key="6">
    <source>
        <dbReference type="Proteomes" id="UP001501624"/>
    </source>
</evidence>
<dbReference type="Gene3D" id="3.40.50.720">
    <property type="entry name" value="NAD(P)-binding Rossmann-like Domain"/>
    <property type="match status" value="1"/>
</dbReference>
<dbReference type="Gene3D" id="3.30.470.20">
    <property type="entry name" value="ATP-grasp fold, B domain"/>
    <property type="match status" value="1"/>
</dbReference>
<feature type="compositionally biased region" description="Gly residues" evidence="2">
    <location>
        <begin position="56"/>
        <end position="85"/>
    </location>
</feature>
<evidence type="ECO:0000259" key="3">
    <source>
        <dbReference type="PROSITE" id="PS50975"/>
    </source>
</evidence>
<dbReference type="InterPro" id="IPR016181">
    <property type="entry name" value="Acyl_CoA_acyltransferase"/>
</dbReference>
<accession>A0ABP7IIR4</accession>
<feature type="compositionally biased region" description="Basic and acidic residues" evidence="2">
    <location>
        <begin position="224"/>
        <end position="237"/>
    </location>
</feature>
<keyword evidence="5" id="KW-0436">Ligase</keyword>
<name>A0ABP7IIR4_9PSEU</name>
<dbReference type="InterPro" id="IPR036291">
    <property type="entry name" value="NAD(P)-bd_dom_sf"/>
</dbReference>
<feature type="domain" description="ATP-grasp" evidence="3">
    <location>
        <begin position="901"/>
        <end position="946"/>
    </location>
</feature>
<dbReference type="InterPro" id="IPR013815">
    <property type="entry name" value="ATP_grasp_subdomain_1"/>
</dbReference>
<comment type="caution">
    <text evidence="5">The sequence shown here is derived from an EMBL/GenBank/DDBJ whole genome shotgun (WGS) entry which is preliminary data.</text>
</comment>
<dbReference type="Gene3D" id="3.40.50.261">
    <property type="entry name" value="Succinyl-CoA synthetase domains"/>
    <property type="match status" value="2"/>
</dbReference>
<dbReference type="Pfam" id="PF13607">
    <property type="entry name" value="Succ_CoA_lig"/>
    <property type="match status" value="1"/>
</dbReference>
<dbReference type="SUPFAM" id="SSF56059">
    <property type="entry name" value="Glutathione synthetase ATP-binding domain-like"/>
    <property type="match status" value="1"/>
</dbReference>
<dbReference type="Pfam" id="PF13380">
    <property type="entry name" value="CoA_binding_2"/>
    <property type="match status" value="1"/>
</dbReference>
<dbReference type="CDD" id="cd04301">
    <property type="entry name" value="NAT_SF"/>
    <property type="match status" value="1"/>
</dbReference>
<feature type="compositionally biased region" description="Gly residues" evidence="2">
    <location>
        <begin position="117"/>
        <end position="132"/>
    </location>
</feature>
<dbReference type="Gene3D" id="3.30.1490.20">
    <property type="entry name" value="ATP-grasp fold, A domain"/>
    <property type="match status" value="1"/>
</dbReference>
<feature type="compositionally biased region" description="Low complexity" evidence="2">
    <location>
        <begin position="37"/>
        <end position="55"/>
    </location>
</feature>
<evidence type="ECO:0000256" key="2">
    <source>
        <dbReference type="SAM" id="MobiDB-lite"/>
    </source>
</evidence>
<feature type="compositionally biased region" description="Low complexity" evidence="2">
    <location>
        <begin position="193"/>
        <end position="223"/>
    </location>
</feature>
<keyword evidence="6" id="KW-1185">Reference proteome</keyword>
<dbReference type="PANTHER" id="PTHR42793:SF1">
    <property type="entry name" value="PEPTIDYL-LYSINE N-ACETYLTRANSFERASE PATZ"/>
    <property type="match status" value="1"/>
</dbReference>
<dbReference type="InterPro" id="IPR016102">
    <property type="entry name" value="Succinyl-CoA_synth-like"/>
</dbReference>
<protein>
    <submittedName>
        <fullName evidence="5">Bifunctional GNAT family N-acetyltransferase/acetate--CoA ligase family protein</fullName>
    </submittedName>
</protein>
<evidence type="ECO:0000259" key="4">
    <source>
        <dbReference type="PROSITE" id="PS51186"/>
    </source>
</evidence>
<dbReference type="Pfam" id="PF13549">
    <property type="entry name" value="ATP-grasp_5"/>
    <property type="match status" value="1"/>
</dbReference>
<dbReference type="InterPro" id="IPR032875">
    <property type="entry name" value="Succ_CoA_lig_flav_dom"/>
</dbReference>
<feature type="compositionally biased region" description="Basic and acidic residues" evidence="2">
    <location>
        <begin position="1"/>
        <end position="16"/>
    </location>
</feature>
<dbReference type="Pfam" id="PF00583">
    <property type="entry name" value="Acetyltransf_1"/>
    <property type="match status" value="1"/>
</dbReference>
<dbReference type="EMBL" id="BAABCM010000005">
    <property type="protein sequence ID" value="GAA3819440.1"/>
    <property type="molecule type" value="Genomic_DNA"/>
</dbReference>
<dbReference type="SUPFAM" id="SSF52210">
    <property type="entry name" value="Succinyl-CoA synthetase domains"/>
    <property type="match status" value="2"/>
</dbReference>
<feature type="compositionally biased region" description="Gly residues" evidence="2">
    <location>
        <begin position="141"/>
        <end position="189"/>
    </location>
</feature>
<feature type="domain" description="N-acetyltransferase" evidence="4">
    <location>
        <begin position="253"/>
        <end position="408"/>
    </location>
</feature>
<reference evidence="6" key="1">
    <citation type="journal article" date="2019" name="Int. J. Syst. Evol. Microbiol.">
        <title>The Global Catalogue of Microorganisms (GCM) 10K type strain sequencing project: providing services to taxonomists for standard genome sequencing and annotation.</title>
        <authorList>
            <consortium name="The Broad Institute Genomics Platform"/>
            <consortium name="The Broad Institute Genome Sequencing Center for Infectious Disease"/>
            <person name="Wu L."/>
            <person name="Ma J."/>
        </authorList>
    </citation>
    <scope>NUCLEOTIDE SEQUENCE [LARGE SCALE GENOMIC DNA]</scope>
    <source>
        <strain evidence="6">JCM 17017</strain>
    </source>
</reference>
<dbReference type="Gene3D" id="3.40.630.30">
    <property type="match status" value="1"/>
</dbReference>
<dbReference type="InterPro" id="IPR011761">
    <property type="entry name" value="ATP-grasp"/>
</dbReference>
<dbReference type="InterPro" id="IPR003781">
    <property type="entry name" value="CoA-bd"/>
</dbReference>
<organism evidence="5 6">
    <name type="scientific">Amycolatopsis tucumanensis</name>
    <dbReference type="NCBI Taxonomy" id="401106"/>
    <lineage>
        <taxon>Bacteria</taxon>
        <taxon>Bacillati</taxon>
        <taxon>Actinomycetota</taxon>
        <taxon>Actinomycetes</taxon>
        <taxon>Pseudonocardiales</taxon>
        <taxon>Pseudonocardiaceae</taxon>
        <taxon>Amycolatopsis</taxon>
    </lineage>
</organism>
<dbReference type="InterPro" id="IPR000182">
    <property type="entry name" value="GNAT_dom"/>
</dbReference>